<evidence type="ECO:0000313" key="4">
    <source>
        <dbReference type="Proteomes" id="UP000476064"/>
    </source>
</evidence>
<evidence type="ECO:0000256" key="1">
    <source>
        <dbReference type="SAM" id="Phobius"/>
    </source>
</evidence>
<reference evidence="3 4" key="1">
    <citation type="submission" date="2020-01" db="EMBL/GenBank/DDBJ databases">
        <title>Paenibacillus sp. nov., isolated from tomato rhizosphere.</title>
        <authorList>
            <person name="Weon H.-Y."/>
            <person name="Lee S.A."/>
        </authorList>
    </citation>
    <scope>NUCLEOTIDE SEQUENCE [LARGE SCALE GENOMIC DNA]</scope>
    <source>
        <strain evidence="3 4">12200R-189</strain>
    </source>
</reference>
<evidence type="ECO:0000256" key="2">
    <source>
        <dbReference type="SAM" id="SignalP"/>
    </source>
</evidence>
<keyword evidence="2" id="KW-0732">Signal</keyword>
<keyword evidence="4" id="KW-1185">Reference proteome</keyword>
<accession>A0A6C0G215</accession>
<organism evidence="3 4">
    <name type="scientific">Paenibacillus lycopersici</name>
    <dbReference type="NCBI Taxonomy" id="2704462"/>
    <lineage>
        <taxon>Bacteria</taxon>
        <taxon>Bacillati</taxon>
        <taxon>Bacillota</taxon>
        <taxon>Bacilli</taxon>
        <taxon>Bacillales</taxon>
        <taxon>Paenibacillaceae</taxon>
        <taxon>Paenibacillus</taxon>
    </lineage>
</organism>
<dbReference type="PROSITE" id="PS51257">
    <property type="entry name" value="PROKAR_LIPOPROTEIN"/>
    <property type="match status" value="1"/>
</dbReference>
<protein>
    <submittedName>
        <fullName evidence="3">Uncharacterized protein</fullName>
    </submittedName>
</protein>
<evidence type="ECO:0000313" key="3">
    <source>
        <dbReference type="EMBL" id="QHT62857.1"/>
    </source>
</evidence>
<dbReference type="RefSeq" id="WP_162359288.1">
    <property type="nucleotide sequence ID" value="NZ_CP048209.1"/>
</dbReference>
<sequence>MRKWISIALAVAVLLMACLCPLLHADSASDYKYASGPAFTAGGDDYSLGAIEFGAAKNGQHASQVLLSFIFLLLLSSSYPPKVRLKFYFRSPVQILKVLYVLNPVRFQSRYMSLLPVPL</sequence>
<dbReference type="Proteomes" id="UP000476064">
    <property type="component" value="Chromosome"/>
</dbReference>
<feature type="signal peptide" evidence="2">
    <location>
        <begin position="1"/>
        <end position="25"/>
    </location>
</feature>
<gene>
    <name evidence="3" type="ORF">GXP70_24665</name>
</gene>
<keyword evidence="1" id="KW-0472">Membrane</keyword>
<keyword evidence="1" id="KW-0812">Transmembrane</keyword>
<proteinExistence type="predicted"/>
<keyword evidence="1" id="KW-1133">Transmembrane helix</keyword>
<dbReference type="EMBL" id="CP048209">
    <property type="protein sequence ID" value="QHT62857.1"/>
    <property type="molecule type" value="Genomic_DNA"/>
</dbReference>
<name>A0A6C0G215_9BACL</name>
<dbReference type="KEGG" id="plyc:GXP70_24665"/>
<dbReference type="AlphaFoldDB" id="A0A6C0G215"/>
<feature type="chain" id="PRO_5039444965" evidence="2">
    <location>
        <begin position="26"/>
        <end position="119"/>
    </location>
</feature>
<feature type="transmembrane region" description="Helical" evidence="1">
    <location>
        <begin position="62"/>
        <end position="80"/>
    </location>
</feature>